<sequence length="253" mass="29194">MKKTLLTIAMCFFVLGLVAQEERNIMLSDQQVVPPKFAGIEPEVKEEVKQSPICCYLQEHLDIEVPANGMLPEGTVAIEFTVNSNGTLSNFTVANRVNYTLEQAVIECIKETEGMWRPGEVNGQPSPMEKRVYVRFDNPDNESFEQIARDHYLVAVKRFKKGMYIESNQLLANKKKVRKSQRQFNSSINQLNAATVYMPNDPTIAFWKARNYEQLGMHKEMINMLEKRRELLSMKLSERELKNHYDLAIITLK</sequence>
<dbReference type="RefSeq" id="WP_212189086.1">
    <property type="nucleotide sequence ID" value="NZ_JAGTAR010000007.1"/>
</dbReference>
<dbReference type="SUPFAM" id="SSF74653">
    <property type="entry name" value="TolA/TonB C-terminal domain"/>
    <property type="match status" value="1"/>
</dbReference>
<gene>
    <name evidence="3" type="ORF">KDU71_06385</name>
</gene>
<keyword evidence="4" id="KW-1185">Reference proteome</keyword>
<evidence type="ECO:0000313" key="3">
    <source>
        <dbReference type="EMBL" id="MBR8535179.1"/>
    </source>
</evidence>
<dbReference type="Pfam" id="PF03544">
    <property type="entry name" value="TonB_C"/>
    <property type="match status" value="1"/>
</dbReference>
<feature type="signal peptide" evidence="1">
    <location>
        <begin position="1"/>
        <end position="19"/>
    </location>
</feature>
<dbReference type="InterPro" id="IPR037682">
    <property type="entry name" value="TonB_C"/>
</dbReference>
<dbReference type="Proteomes" id="UP000679220">
    <property type="component" value="Unassembled WGS sequence"/>
</dbReference>
<organism evidence="3 4">
    <name type="scientific">Carboxylicivirga sediminis</name>
    <dbReference type="NCBI Taxonomy" id="2006564"/>
    <lineage>
        <taxon>Bacteria</taxon>
        <taxon>Pseudomonadati</taxon>
        <taxon>Bacteroidota</taxon>
        <taxon>Bacteroidia</taxon>
        <taxon>Marinilabiliales</taxon>
        <taxon>Marinilabiliaceae</taxon>
        <taxon>Carboxylicivirga</taxon>
    </lineage>
</organism>
<reference evidence="3" key="2">
    <citation type="submission" date="2021-04" db="EMBL/GenBank/DDBJ databases">
        <authorList>
            <person name="Zhang T."/>
            <person name="Zhang Y."/>
            <person name="Lu D."/>
            <person name="Zuo D."/>
            <person name="Du Z."/>
        </authorList>
    </citation>
    <scope>NUCLEOTIDE SEQUENCE</scope>
    <source>
        <strain evidence="3">JR1</strain>
    </source>
</reference>
<dbReference type="AlphaFoldDB" id="A0A941F2N2"/>
<dbReference type="GO" id="GO:0055085">
    <property type="term" value="P:transmembrane transport"/>
    <property type="evidence" value="ECO:0007669"/>
    <property type="project" value="InterPro"/>
</dbReference>
<evidence type="ECO:0000259" key="2">
    <source>
        <dbReference type="Pfam" id="PF03544"/>
    </source>
</evidence>
<dbReference type="EMBL" id="JAGTAR010000007">
    <property type="protein sequence ID" value="MBR8535179.1"/>
    <property type="molecule type" value="Genomic_DNA"/>
</dbReference>
<feature type="domain" description="TonB C-terminal" evidence="2">
    <location>
        <begin position="73"/>
        <end position="136"/>
    </location>
</feature>
<dbReference type="Gene3D" id="3.30.1150.10">
    <property type="match status" value="1"/>
</dbReference>
<evidence type="ECO:0000313" key="4">
    <source>
        <dbReference type="Proteomes" id="UP000679220"/>
    </source>
</evidence>
<evidence type="ECO:0000256" key="1">
    <source>
        <dbReference type="SAM" id="SignalP"/>
    </source>
</evidence>
<proteinExistence type="predicted"/>
<name>A0A941F2N2_9BACT</name>
<feature type="chain" id="PRO_5036886552" evidence="1">
    <location>
        <begin position="20"/>
        <end position="253"/>
    </location>
</feature>
<accession>A0A941F2N2</accession>
<comment type="caution">
    <text evidence="3">The sequence shown here is derived from an EMBL/GenBank/DDBJ whole genome shotgun (WGS) entry which is preliminary data.</text>
</comment>
<reference evidence="3" key="1">
    <citation type="journal article" date="2018" name="Int. J. Syst. Evol. Microbiol.">
        <title>Carboxylicivirga sediminis sp. nov., isolated from coastal sediment.</title>
        <authorList>
            <person name="Wang F.Q."/>
            <person name="Ren L.H."/>
            <person name="Zou R.J."/>
            <person name="Sun Y.Z."/>
            <person name="Liu X.J."/>
            <person name="Jiang F."/>
            <person name="Liu L.J."/>
        </authorList>
    </citation>
    <scope>NUCLEOTIDE SEQUENCE</scope>
    <source>
        <strain evidence="3">JR1</strain>
    </source>
</reference>
<keyword evidence="1" id="KW-0732">Signal</keyword>
<protein>
    <submittedName>
        <fullName evidence="3">Energy transducer TonB</fullName>
    </submittedName>
</protein>